<evidence type="ECO:0000313" key="1">
    <source>
        <dbReference type="EMBL" id="ONH22760.1"/>
    </source>
</evidence>
<organism evidence="1 2">
    <name type="scientific">Pseudofrankia asymbiotica</name>
    <dbReference type="NCBI Taxonomy" id="1834516"/>
    <lineage>
        <taxon>Bacteria</taxon>
        <taxon>Bacillati</taxon>
        <taxon>Actinomycetota</taxon>
        <taxon>Actinomycetes</taxon>
        <taxon>Frankiales</taxon>
        <taxon>Frankiaceae</taxon>
        <taxon>Pseudofrankia</taxon>
    </lineage>
</organism>
<dbReference type="SUPFAM" id="SSF54862">
    <property type="entry name" value="4Fe-4S ferredoxins"/>
    <property type="match status" value="1"/>
</dbReference>
<evidence type="ECO:0000313" key="2">
    <source>
        <dbReference type="Proteomes" id="UP000188929"/>
    </source>
</evidence>
<protein>
    <recommendedName>
        <fullName evidence="3">Ferredoxin</fullName>
    </recommendedName>
</protein>
<dbReference type="RefSeq" id="WP_076822142.1">
    <property type="nucleotide sequence ID" value="NZ_MOMC01000099.1"/>
</dbReference>
<dbReference type="AlphaFoldDB" id="A0A1V2I0H5"/>
<keyword evidence="2" id="KW-1185">Reference proteome</keyword>
<name>A0A1V2I0H5_9ACTN</name>
<dbReference type="Pfam" id="PF13459">
    <property type="entry name" value="Fer4_15"/>
    <property type="match status" value="1"/>
</dbReference>
<dbReference type="OrthoDB" id="4557285at2"/>
<reference evidence="2" key="1">
    <citation type="submission" date="2016-10" db="EMBL/GenBank/DDBJ databases">
        <title>Frankia sp. NRRL B-16386 Genome sequencing.</title>
        <authorList>
            <person name="Ghodhbane-Gtari F."/>
            <person name="Swanson E."/>
            <person name="Gueddou A."/>
            <person name="Hezbri K."/>
            <person name="Ktari K."/>
            <person name="Nouioui I."/>
            <person name="Morris K."/>
            <person name="Simpson S."/>
            <person name="Abebe-Akele F."/>
            <person name="Thomas K."/>
            <person name="Gtari M."/>
            <person name="Tisa L.S."/>
        </authorList>
    </citation>
    <scope>NUCLEOTIDE SEQUENCE [LARGE SCALE GENOMIC DNA]</scope>
    <source>
        <strain evidence="2">NRRL B-16386</strain>
    </source>
</reference>
<sequence length="68" mass="7009">MRKILSIDTTVCKGAGTCGAMHPQLFSVGDDGYAVARRTDLVDPADIAAAASVVDVCPTEAIQLTSVD</sequence>
<proteinExistence type="predicted"/>
<dbReference type="STRING" id="1834516.BL253_34785"/>
<dbReference type="Gene3D" id="3.30.70.20">
    <property type="match status" value="1"/>
</dbReference>
<dbReference type="Proteomes" id="UP000188929">
    <property type="component" value="Unassembled WGS sequence"/>
</dbReference>
<gene>
    <name evidence="1" type="ORF">BL253_34785</name>
</gene>
<evidence type="ECO:0008006" key="3">
    <source>
        <dbReference type="Google" id="ProtNLM"/>
    </source>
</evidence>
<comment type="caution">
    <text evidence="1">The sequence shown here is derived from an EMBL/GenBank/DDBJ whole genome shotgun (WGS) entry which is preliminary data.</text>
</comment>
<dbReference type="EMBL" id="MOMC01000099">
    <property type="protein sequence ID" value="ONH22760.1"/>
    <property type="molecule type" value="Genomic_DNA"/>
</dbReference>
<accession>A0A1V2I0H5</accession>